<dbReference type="Proteomes" id="UP000005226">
    <property type="component" value="Chromosome 18"/>
</dbReference>
<dbReference type="InParanoid" id="A0A674M8P2"/>
<keyword evidence="3" id="KW-1185">Reference proteome</keyword>
<dbReference type="PANTHER" id="PTHR15117">
    <property type="entry name" value="ATAXIN 7 RELATED"/>
    <property type="match status" value="1"/>
</dbReference>
<feature type="compositionally biased region" description="Polar residues" evidence="1">
    <location>
        <begin position="1"/>
        <end position="16"/>
    </location>
</feature>
<name>A0A674M8P2_TAKRU</name>
<reference evidence="2" key="3">
    <citation type="submission" date="2025-09" db="UniProtKB">
        <authorList>
            <consortium name="Ensembl"/>
        </authorList>
    </citation>
    <scope>IDENTIFICATION</scope>
</reference>
<evidence type="ECO:0000313" key="3">
    <source>
        <dbReference type="Proteomes" id="UP000005226"/>
    </source>
</evidence>
<dbReference type="AlphaFoldDB" id="A0A674M8P2"/>
<dbReference type="PANTHER" id="PTHR15117:SF9">
    <property type="entry name" value="ATAXIN-7-LIKE PROTEIN 1"/>
    <property type="match status" value="1"/>
</dbReference>
<dbReference type="InterPro" id="IPR052237">
    <property type="entry name" value="Ataxin-7-like_regulator"/>
</dbReference>
<dbReference type="Ensembl" id="ENSTRUT00000077880.1">
    <property type="protein sequence ID" value="ENSTRUP00000057659.1"/>
    <property type="gene ID" value="ENSTRUG00000032410.1"/>
</dbReference>
<evidence type="ECO:0000256" key="1">
    <source>
        <dbReference type="SAM" id="MobiDB-lite"/>
    </source>
</evidence>
<feature type="compositionally biased region" description="Pro residues" evidence="1">
    <location>
        <begin position="169"/>
        <end position="180"/>
    </location>
</feature>
<feature type="region of interest" description="Disordered" evidence="1">
    <location>
        <begin position="1"/>
        <end position="34"/>
    </location>
</feature>
<feature type="region of interest" description="Disordered" evidence="1">
    <location>
        <begin position="166"/>
        <end position="187"/>
    </location>
</feature>
<reference evidence="2" key="2">
    <citation type="submission" date="2025-08" db="UniProtKB">
        <authorList>
            <consortium name="Ensembl"/>
        </authorList>
    </citation>
    <scope>IDENTIFICATION</scope>
</reference>
<dbReference type="GeneTree" id="ENSGT00940000158612"/>
<proteinExistence type="predicted"/>
<sequence>MTTEKSGKQHQNQIHFSRQEEEGGRLSAKQQDGRAMATLDRQIPSLDTFLCEPWSSFVSAAKLRLVDSKFDRRGEEGGGGRPAVLTPVCRLFPDMLRRRHVPALEELCLVVCHVCSQVVTPQGILAHYGKAQRPAASWELAGMPGKHAAAGPVALVEKYQLVPAGLFKHPPPPPPPPAPSLPHTNRG</sequence>
<organism evidence="2 3">
    <name type="scientific">Takifugu rubripes</name>
    <name type="common">Japanese pufferfish</name>
    <name type="synonym">Fugu rubripes</name>
    <dbReference type="NCBI Taxonomy" id="31033"/>
    <lineage>
        <taxon>Eukaryota</taxon>
        <taxon>Metazoa</taxon>
        <taxon>Chordata</taxon>
        <taxon>Craniata</taxon>
        <taxon>Vertebrata</taxon>
        <taxon>Euteleostomi</taxon>
        <taxon>Actinopterygii</taxon>
        <taxon>Neopterygii</taxon>
        <taxon>Teleostei</taxon>
        <taxon>Neoteleostei</taxon>
        <taxon>Acanthomorphata</taxon>
        <taxon>Eupercaria</taxon>
        <taxon>Tetraodontiformes</taxon>
        <taxon>Tetradontoidea</taxon>
        <taxon>Tetraodontidae</taxon>
        <taxon>Takifugu</taxon>
    </lineage>
</organism>
<accession>A0A674M8P2</accession>
<evidence type="ECO:0000313" key="2">
    <source>
        <dbReference type="Ensembl" id="ENSTRUP00000057659.1"/>
    </source>
</evidence>
<protein>
    <recommendedName>
        <fullName evidence="4">Ataxin 7-like 1</fullName>
    </recommendedName>
</protein>
<evidence type="ECO:0008006" key="4">
    <source>
        <dbReference type="Google" id="ProtNLM"/>
    </source>
</evidence>
<reference evidence="2 3" key="1">
    <citation type="journal article" date="2011" name="Genome Biol. Evol.">
        <title>Integration of the genetic map and genome assembly of fugu facilitates insights into distinct features of genome evolution in teleosts and mammals.</title>
        <authorList>
            <person name="Kai W."/>
            <person name="Kikuchi K."/>
            <person name="Tohari S."/>
            <person name="Chew A.K."/>
            <person name="Tay A."/>
            <person name="Fujiwara A."/>
            <person name="Hosoya S."/>
            <person name="Suetake H."/>
            <person name="Naruse K."/>
            <person name="Brenner S."/>
            <person name="Suzuki Y."/>
            <person name="Venkatesh B."/>
        </authorList>
    </citation>
    <scope>NUCLEOTIDE SEQUENCE [LARGE SCALE GENOMIC DNA]</scope>
</reference>